<proteinExistence type="predicted"/>
<dbReference type="AlphaFoldDB" id="A0A9Q0L9A3"/>
<reference evidence="2" key="1">
    <citation type="submission" date="2022-10" db="EMBL/GenBank/DDBJ databases">
        <title>Novel sulphate-reducing endosymbionts in the free-living metamonad Anaeramoeba.</title>
        <authorList>
            <person name="Jerlstrom-Hultqvist J."/>
            <person name="Cepicka I."/>
            <person name="Gallot-Lavallee L."/>
            <person name="Salas-Leiva D."/>
            <person name="Curtis B.A."/>
            <person name="Zahonova K."/>
            <person name="Pipaliya S."/>
            <person name="Dacks J."/>
            <person name="Roger A.J."/>
        </authorList>
    </citation>
    <scope>NUCLEOTIDE SEQUENCE</scope>
    <source>
        <strain evidence="2">BMAN</strain>
    </source>
</reference>
<dbReference type="Proteomes" id="UP001149090">
    <property type="component" value="Unassembled WGS sequence"/>
</dbReference>
<keyword evidence="3" id="KW-1185">Reference proteome</keyword>
<feature type="compositionally biased region" description="Basic and acidic residues" evidence="1">
    <location>
        <begin position="20"/>
        <end position="47"/>
    </location>
</feature>
<gene>
    <name evidence="2" type="ORF">M0811_12609</name>
</gene>
<name>A0A9Q0L9A3_ANAIG</name>
<sequence>MNENESNKSNLTSDSSIYSSEKEKGKRKEIEKETDDEKQKERKKGFETETETDDEIQKEREKEKIAKKQKTEELLKKYKPRPGFLGNLNEKQEEALKQLRKSRRCLPVFQGDYKEQEMIHIYYVILSSI</sequence>
<feature type="region of interest" description="Disordered" evidence="1">
    <location>
        <begin position="1"/>
        <end position="66"/>
    </location>
</feature>
<feature type="compositionally biased region" description="Basic and acidic residues" evidence="1">
    <location>
        <begin position="55"/>
        <end position="66"/>
    </location>
</feature>
<feature type="compositionally biased region" description="Polar residues" evidence="1">
    <location>
        <begin position="1"/>
        <end position="19"/>
    </location>
</feature>
<dbReference type="EMBL" id="JAPDFW010000120">
    <property type="protein sequence ID" value="KAJ5068149.1"/>
    <property type="molecule type" value="Genomic_DNA"/>
</dbReference>
<accession>A0A9Q0L9A3</accession>
<evidence type="ECO:0000313" key="3">
    <source>
        <dbReference type="Proteomes" id="UP001149090"/>
    </source>
</evidence>
<organism evidence="2 3">
    <name type="scientific">Anaeramoeba ignava</name>
    <name type="common">Anaerobic marine amoeba</name>
    <dbReference type="NCBI Taxonomy" id="1746090"/>
    <lineage>
        <taxon>Eukaryota</taxon>
        <taxon>Metamonada</taxon>
        <taxon>Anaeramoebidae</taxon>
        <taxon>Anaeramoeba</taxon>
    </lineage>
</organism>
<evidence type="ECO:0000256" key="1">
    <source>
        <dbReference type="SAM" id="MobiDB-lite"/>
    </source>
</evidence>
<comment type="caution">
    <text evidence="2">The sequence shown here is derived from an EMBL/GenBank/DDBJ whole genome shotgun (WGS) entry which is preliminary data.</text>
</comment>
<protein>
    <submittedName>
        <fullName evidence="2">Uncharacterized protein</fullName>
    </submittedName>
</protein>
<evidence type="ECO:0000313" key="2">
    <source>
        <dbReference type="EMBL" id="KAJ5068149.1"/>
    </source>
</evidence>